<dbReference type="eggNOG" id="ENOG5032UZ0">
    <property type="taxonomic scope" value="Bacteria"/>
</dbReference>
<dbReference type="InterPro" id="IPR017259">
    <property type="entry name" value="UCP037672"/>
</dbReference>
<evidence type="ECO:0008006" key="4">
    <source>
        <dbReference type="Google" id="ProtNLM"/>
    </source>
</evidence>
<evidence type="ECO:0000256" key="1">
    <source>
        <dbReference type="SAM" id="Phobius"/>
    </source>
</evidence>
<dbReference type="Proteomes" id="UP000003755">
    <property type="component" value="Unassembled WGS sequence"/>
</dbReference>
<dbReference type="AlphaFoldDB" id="C9LBX9"/>
<feature type="transmembrane region" description="Helical" evidence="1">
    <location>
        <begin position="89"/>
        <end position="110"/>
    </location>
</feature>
<dbReference type="HOGENOM" id="CLU_160574_0_0_9"/>
<keyword evidence="1" id="KW-1133">Transmembrane helix</keyword>
<proteinExistence type="predicted"/>
<gene>
    <name evidence="2" type="ORF">BLAHAN_06937</name>
</gene>
<organism evidence="2 3">
    <name type="scientific">Blautia hansenii DSM 20583</name>
    <dbReference type="NCBI Taxonomy" id="537007"/>
    <lineage>
        <taxon>Bacteria</taxon>
        <taxon>Bacillati</taxon>
        <taxon>Bacillota</taxon>
        <taxon>Clostridia</taxon>
        <taxon>Lachnospirales</taxon>
        <taxon>Lachnospiraceae</taxon>
        <taxon>Blautia</taxon>
    </lineage>
</organism>
<evidence type="ECO:0000313" key="2">
    <source>
        <dbReference type="EMBL" id="EEX20399.1"/>
    </source>
</evidence>
<keyword evidence="1" id="KW-0472">Membrane</keyword>
<keyword evidence="3" id="KW-1185">Reference proteome</keyword>
<feature type="transmembrane region" description="Helical" evidence="1">
    <location>
        <begin position="62"/>
        <end position="83"/>
    </location>
</feature>
<feature type="transmembrane region" description="Helical" evidence="1">
    <location>
        <begin position="18"/>
        <end position="41"/>
    </location>
</feature>
<dbReference type="STRING" id="537007.BLAHAN_06937"/>
<protein>
    <recommendedName>
        <fullName evidence="4">DUF3784 domain-containing protein</fullName>
    </recommendedName>
</protein>
<sequence length="116" mass="12621">MGGVIQMKLADLSTGPDWVVYVGFIIFAVLSIVLISGHGSWLISGYNTASKEEKAKYNEKKLCRTMGIGMSVIAILLLIMGVFENILPAFFVYIALGIILADVVIIIVLGNTICRR</sequence>
<reference evidence="2" key="1">
    <citation type="submission" date="2009-09" db="EMBL/GenBank/DDBJ databases">
        <authorList>
            <person name="Weinstock G."/>
            <person name="Sodergren E."/>
            <person name="Clifton S."/>
            <person name="Fulton L."/>
            <person name="Fulton B."/>
            <person name="Courtney L."/>
            <person name="Fronick C."/>
            <person name="Harrison M."/>
            <person name="Strong C."/>
            <person name="Farmer C."/>
            <person name="Delahaunty K."/>
            <person name="Markovic C."/>
            <person name="Hall O."/>
            <person name="Minx P."/>
            <person name="Tomlinson C."/>
            <person name="Mitreva M."/>
            <person name="Nelson J."/>
            <person name="Hou S."/>
            <person name="Wollam A."/>
            <person name="Pepin K.H."/>
            <person name="Johnson M."/>
            <person name="Bhonagiri V."/>
            <person name="Nash W.E."/>
            <person name="Warren W."/>
            <person name="Chinwalla A."/>
            <person name="Mardis E.R."/>
            <person name="Wilson R.K."/>
        </authorList>
    </citation>
    <scope>NUCLEOTIDE SEQUENCE [LARGE SCALE GENOMIC DNA]</scope>
    <source>
        <strain evidence="2">DSM 20583</strain>
    </source>
</reference>
<comment type="caution">
    <text evidence="2">The sequence shown here is derived from an EMBL/GenBank/DDBJ whole genome shotgun (WGS) entry which is preliminary data.</text>
</comment>
<accession>C9LBX9</accession>
<evidence type="ECO:0000313" key="3">
    <source>
        <dbReference type="Proteomes" id="UP000003755"/>
    </source>
</evidence>
<dbReference type="Pfam" id="PF12650">
    <property type="entry name" value="DUF3784"/>
    <property type="match status" value="1"/>
</dbReference>
<keyword evidence="1" id="KW-0812">Transmembrane</keyword>
<name>C9LBX9_BLAHA</name>
<dbReference type="EMBL" id="ABYU02000046">
    <property type="protein sequence ID" value="EEX20399.1"/>
    <property type="molecule type" value="Genomic_DNA"/>
</dbReference>